<accession>A0A067QG03</accession>
<feature type="domain" description="G" evidence="2">
    <location>
        <begin position="43"/>
        <end position="108"/>
    </location>
</feature>
<proteinExistence type="predicted"/>
<name>A0A067QG03_9AGAM</name>
<organism evidence="3 4">
    <name type="scientific">Jaapia argillacea MUCL 33604</name>
    <dbReference type="NCBI Taxonomy" id="933084"/>
    <lineage>
        <taxon>Eukaryota</taxon>
        <taxon>Fungi</taxon>
        <taxon>Dikarya</taxon>
        <taxon>Basidiomycota</taxon>
        <taxon>Agaricomycotina</taxon>
        <taxon>Agaricomycetes</taxon>
        <taxon>Agaricomycetidae</taxon>
        <taxon>Jaapiales</taxon>
        <taxon>Jaapiaceae</taxon>
        <taxon>Jaapia</taxon>
    </lineage>
</organism>
<dbReference type="EMBL" id="KL197712">
    <property type="protein sequence ID" value="KDQ61541.1"/>
    <property type="molecule type" value="Genomic_DNA"/>
</dbReference>
<dbReference type="GO" id="GO:0005525">
    <property type="term" value="F:GTP binding"/>
    <property type="evidence" value="ECO:0007669"/>
    <property type="project" value="InterPro"/>
</dbReference>
<evidence type="ECO:0000313" key="3">
    <source>
        <dbReference type="EMBL" id="KDQ61541.1"/>
    </source>
</evidence>
<dbReference type="HOGENOM" id="CLU_1129197_0_0_1"/>
<dbReference type="InterPro" id="IPR027417">
    <property type="entry name" value="P-loop_NTPase"/>
</dbReference>
<dbReference type="InParanoid" id="A0A067QG03"/>
<sequence>MTTVLILSLASFDSVDHTDVTAAQANKTMSSQVTPHDPTGIMRIAVIGGSGTGKTSFINAASGSNFPAGDSGLLPITNDLQTSPIVDLPGQRVALIDTPGLDNEDTCFKTFKLLEEGLRERSRKPLAGVIYLHKMDSPLDSQQLQTFRHFASLCVADRLPNVAILTTRWDTVSLEQGQQEENKVRKHNTFFNLVISKGAVYVGHYENTPEFAKETLRRVVEGARTLDLDDQILLYDLATKWIPCLR</sequence>
<dbReference type="InterPro" id="IPR006073">
    <property type="entry name" value="GTP-bd"/>
</dbReference>
<evidence type="ECO:0000313" key="4">
    <source>
        <dbReference type="Proteomes" id="UP000027265"/>
    </source>
</evidence>
<evidence type="ECO:0000259" key="2">
    <source>
        <dbReference type="Pfam" id="PF01926"/>
    </source>
</evidence>
<evidence type="ECO:0000256" key="1">
    <source>
        <dbReference type="SAM" id="SignalP"/>
    </source>
</evidence>
<feature type="chain" id="PRO_5001643991" description="G domain-containing protein" evidence="1">
    <location>
        <begin position="18"/>
        <end position="246"/>
    </location>
</feature>
<dbReference type="Pfam" id="PF01926">
    <property type="entry name" value="MMR_HSR1"/>
    <property type="match status" value="1"/>
</dbReference>
<dbReference type="STRING" id="933084.A0A067QG03"/>
<dbReference type="Proteomes" id="UP000027265">
    <property type="component" value="Unassembled WGS sequence"/>
</dbReference>
<keyword evidence="1" id="KW-0732">Signal</keyword>
<dbReference type="Gene3D" id="3.40.50.300">
    <property type="entry name" value="P-loop containing nucleotide triphosphate hydrolases"/>
    <property type="match status" value="1"/>
</dbReference>
<gene>
    <name evidence="3" type="ORF">JAAARDRAFT_30991</name>
</gene>
<reference evidence="4" key="1">
    <citation type="journal article" date="2014" name="Proc. Natl. Acad. Sci. U.S.A.">
        <title>Extensive sampling of basidiomycete genomes demonstrates inadequacy of the white-rot/brown-rot paradigm for wood decay fungi.</title>
        <authorList>
            <person name="Riley R."/>
            <person name="Salamov A.A."/>
            <person name="Brown D.W."/>
            <person name="Nagy L.G."/>
            <person name="Floudas D."/>
            <person name="Held B.W."/>
            <person name="Levasseur A."/>
            <person name="Lombard V."/>
            <person name="Morin E."/>
            <person name="Otillar R."/>
            <person name="Lindquist E.A."/>
            <person name="Sun H."/>
            <person name="LaButti K.M."/>
            <person name="Schmutz J."/>
            <person name="Jabbour D."/>
            <person name="Luo H."/>
            <person name="Baker S.E."/>
            <person name="Pisabarro A.G."/>
            <person name="Walton J.D."/>
            <person name="Blanchette R.A."/>
            <person name="Henrissat B."/>
            <person name="Martin F."/>
            <person name="Cullen D."/>
            <person name="Hibbett D.S."/>
            <person name="Grigoriev I.V."/>
        </authorList>
    </citation>
    <scope>NUCLEOTIDE SEQUENCE [LARGE SCALE GENOMIC DNA]</scope>
    <source>
        <strain evidence="4">MUCL 33604</strain>
    </source>
</reference>
<dbReference type="CDD" id="cd00882">
    <property type="entry name" value="Ras_like_GTPase"/>
    <property type="match status" value="1"/>
</dbReference>
<feature type="signal peptide" evidence="1">
    <location>
        <begin position="1"/>
        <end position="17"/>
    </location>
</feature>
<dbReference type="SUPFAM" id="SSF52540">
    <property type="entry name" value="P-loop containing nucleoside triphosphate hydrolases"/>
    <property type="match status" value="1"/>
</dbReference>
<dbReference type="AlphaFoldDB" id="A0A067QG03"/>
<protein>
    <recommendedName>
        <fullName evidence="2">G domain-containing protein</fullName>
    </recommendedName>
</protein>
<keyword evidence="4" id="KW-1185">Reference proteome</keyword>
<dbReference type="OrthoDB" id="3247308at2759"/>